<dbReference type="PANTHER" id="PTHR32092:SF5">
    <property type="entry name" value="6-PHOSPHO-BETA-GLUCOSIDASE"/>
    <property type="match status" value="1"/>
</dbReference>
<evidence type="ECO:0000256" key="1">
    <source>
        <dbReference type="ARBA" id="ARBA00001911"/>
    </source>
</evidence>
<protein>
    <submittedName>
        <fullName evidence="8">Glycoside hydrolase family protein</fullName>
    </submittedName>
</protein>
<dbReference type="InterPro" id="IPR015955">
    <property type="entry name" value="Lactate_DH/Glyco_Ohase_4_C"/>
</dbReference>
<evidence type="ECO:0000259" key="7">
    <source>
        <dbReference type="Pfam" id="PF11975"/>
    </source>
</evidence>
<evidence type="ECO:0000256" key="2">
    <source>
        <dbReference type="ARBA" id="ARBA00022723"/>
    </source>
</evidence>
<comment type="caution">
    <text evidence="8">The sequence shown here is derived from an EMBL/GenBank/DDBJ whole genome shotgun (WGS) entry which is preliminary data.</text>
</comment>
<evidence type="ECO:0000313" key="8">
    <source>
        <dbReference type="EMBL" id="EKC69997.1"/>
    </source>
</evidence>
<evidence type="ECO:0000256" key="6">
    <source>
        <dbReference type="ARBA" id="ARBA00023295"/>
    </source>
</evidence>
<proteinExistence type="predicted"/>
<keyword evidence="6" id="KW-0326">Glycosidase</keyword>
<evidence type="ECO:0000256" key="5">
    <source>
        <dbReference type="ARBA" id="ARBA00023211"/>
    </source>
</evidence>
<organism evidence="8">
    <name type="scientific">human gut metagenome</name>
    <dbReference type="NCBI Taxonomy" id="408170"/>
    <lineage>
        <taxon>unclassified sequences</taxon>
        <taxon>metagenomes</taxon>
        <taxon>organismal metagenomes</taxon>
    </lineage>
</organism>
<dbReference type="InterPro" id="IPR022616">
    <property type="entry name" value="Glyco_hydro_4_C"/>
</dbReference>
<feature type="domain" description="Glycosyl hydrolase family 4 C-terminal" evidence="7">
    <location>
        <begin position="2"/>
        <end position="72"/>
    </location>
</feature>
<accession>K1T9Z6</accession>
<dbReference type="EMBL" id="AJWY01005304">
    <property type="protein sequence ID" value="EKC69997.1"/>
    <property type="molecule type" value="Genomic_DNA"/>
</dbReference>
<dbReference type="GO" id="GO:0016616">
    <property type="term" value="F:oxidoreductase activity, acting on the CH-OH group of donors, NAD or NADP as acceptor"/>
    <property type="evidence" value="ECO:0007669"/>
    <property type="project" value="InterPro"/>
</dbReference>
<comment type="cofactor">
    <cofactor evidence="1">
        <name>NAD(+)</name>
        <dbReference type="ChEBI" id="CHEBI:57540"/>
    </cofactor>
</comment>
<keyword evidence="3 8" id="KW-0378">Hydrolase</keyword>
<dbReference type="Pfam" id="PF11975">
    <property type="entry name" value="Glyco_hydro_4C"/>
    <property type="match status" value="1"/>
</dbReference>
<keyword evidence="2" id="KW-0479">Metal-binding</keyword>
<keyword evidence="5" id="KW-0464">Manganese</keyword>
<evidence type="ECO:0000256" key="4">
    <source>
        <dbReference type="ARBA" id="ARBA00023027"/>
    </source>
</evidence>
<dbReference type="Gene3D" id="3.90.110.10">
    <property type="entry name" value="Lactate dehydrogenase/glycoside hydrolase, family 4, C-terminal"/>
    <property type="match status" value="1"/>
</dbReference>
<dbReference type="GO" id="GO:0046872">
    <property type="term" value="F:metal ion binding"/>
    <property type="evidence" value="ECO:0007669"/>
    <property type="project" value="UniProtKB-KW"/>
</dbReference>
<dbReference type="AlphaFoldDB" id="K1T9Z6"/>
<gene>
    <name evidence="8" type="ORF">LEA_08014</name>
</gene>
<dbReference type="GO" id="GO:0005975">
    <property type="term" value="P:carbohydrate metabolic process"/>
    <property type="evidence" value="ECO:0007669"/>
    <property type="project" value="InterPro"/>
</dbReference>
<dbReference type="GO" id="GO:0004553">
    <property type="term" value="F:hydrolase activity, hydrolyzing O-glycosyl compounds"/>
    <property type="evidence" value="ECO:0007669"/>
    <property type="project" value="InterPro"/>
</dbReference>
<sequence>DGSIDGLRNDDVVEITCDVDKNGCTPHRIGKVDEQNLELIRRVKNYERLSSKAIRERSRSAAIQALTLHPLVNSYSIAVKLVDEFIEHNKNYCGGWK</sequence>
<keyword evidence="4" id="KW-0520">NAD</keyword>
<reference evidence="8" key="1">
    <citation type="journal article" date="2013" name="Environ. Microbiol.">
        <title>Microbiota from the distal guts of lean and obese adolescents exhibit partial functional redundancy besides clear differences in community structure.</title>
        <authorList>
            <person name="Ferrer M."/>
            <person name="Ruiz A."/>
            <person name="Lanza F."/>
            <person name="Haange S.B."/>
            <person name="Oberbach A."/>
            <person name="Till H."/>
            <person name="Bargiela R."/>
            <person name="Campoy C."/>
            <person name="Segura M.T."/>
            <person name="Richter M."/>
            <person name="von Bergen M."/>
            <person name="Seifert J."/>
            <person name="Suarez A."/>
        </authorList>
    </citation>
    <scope>NUCLEOTIDE SEQUENCE</scope>
</reference>
<dbReference type="PANTHER" id="PTHR32092">
    <property type="entry name" value="6-PHOSPHO-BETA-GLUCOSIDASE-RELATED"/>
    <property type="match status" value="1"/>
</dbReference>
<evidence type="ECO:0000256" key="3">
    <source>
        <dbReference type="ARBA" id="ARBA00022801"/>
    </source>
</evidence>
<name>K1T9Z6_9ZZZZ</name>
<feature type="non-terminal residue" evidence="8">
    <location>
        <position position="1"/>
    </location>
</feature>
<dbReference type="InterPro" id="IPR001088">
    <property type="entry name" value="Glyco_hydro_4"/>
</dbReference>
<dbReference type="SUPFAM" id="SSF56327">
    <property type="entry name" value="LDH C-terminal domain-like"/>
    <property type="match status" value="1"/>
</dbReference>